<sequence>MNIETYLRETIEEAVRKVIREELKDFKEEISNSITSKSKNRNVTKDRRQSQSKIIRPKELANMLSISISTLYKMQSDDQLPDKVKISSHAVGWLRSDIEEWLVSRKQDK</sequence>
<dbReference type="AlphaFoldDB" id="A0A2A2GA39"/>
<comment type="caution">
    <text evidence="2">The sequence shown here is derived from an EMBL/GenBank/DDBJ whole genome shotgun (WGS) entry which is preliminary data.</text>
</comment>
<dbReference type="InterPro" id="IPR052931">
    <property type="entry name" value="Prophage_regulatory_activator"/>
</dbReference>
<organism evidence="2 3">
    <name type="scientific">Fodinibius salipaludis</name>
    <dbReference type="NCBI Taxonomy" id="2032627"/>
    <lineage>
        <taxon>Bacteria</taxon>
        <taxon>Pseudomonadati</taxon>
        <taxon>Balneolota</taxon>
        <taxon>Balneolia</taxon>
        <taxon>Balneolales</taxon>
        <taxon>Balneolaceae</taxon>
        <taxon>Fodinibius</taxon>
    </lineage>
</organism>
<evidence type="ECO:0008006" key="4">
    <source>
        <dbReference type="Google" id="ProtNLM"/>
    </source>
</evidence>
<gene>
    <name evidence="2" type="ORF">CK503_11175</name>
</gene>
<dbReference type="Pfam" id="PF05930">
    <property type="entry name" value="Phage_AlpA"/>
    <property type="match status" value="1"/>
</dbReference>
<accession>A0A2A2GA39</accession>
<dbReference type="SUPFAM" id="SSF46955">
    <property type="entry name" value="Putative DNA-binding domain"/>
    <property type="match status" value="1"/>
</dbReference>
<proteinExistence type="predicted"/>
<dbReference type="OrthoDB" id="8527558at2"/>
<dbReference type="PANTHER" id="PTHR36154:SF1">
    <property type="entry name" value="DNA-BINDING TRANSCRIPTIONAL ACTIVATOR ALPA"/>
    <property type="match status" value="1"/>
</dbReference>
<dbReference type="EMBL" id="NSKE01000007">
    <property type="protein sequence ID" value="PAU93705.1"/>
    <property type="molecule type" value="Genomic_DNA"/>
</dbReference>
<dbReference type="PANTHER" id="PTHR36154">
    <property type="entry name" value="DNA-BINDING TRANSCRIPTIONAL ACTIVATOR ALPA"/>
    <property type="match status" value="1"/>
</dbReference>
<dbReference type="InterPro" id="IPR010260">
    <property type="entry name" value="AlpA"/>
</dbReference>
<protein>
    <recommendedName>
        <fullName evidence="4">AlpA family transcriptional regulator</fullName>
    </recommendedName>
</protein>
<reference evidence="2 3" key="1">
    <citation type="submission" date="2017-08" db="EMBL/GenBank/DDBJ databases">
        <title>Aliifodinibius alkalisoli sp. nov., isolated from saline alkaline soil.</title>
        <authorList>
            <person name="Liu D."/>
            <person name="Zhang G."/>
        </authorList>
    </citation>
    <scope>NUCLEOTIDE SEQUENCE [LARGE SCALE GENOMIC DNA]</scope>
    <source>
        <strain evidence="2 3">WN023</strain>
    </source>
</reference>
<dbReference type="RefSeq" id="WP_095606896.1">
    <property type="nucleotide sequence ID" value="NZ_NSKE01000007.1"/>
</dbReference>
<evidence type="ECO:0000256" key="1">
    <source>
        <dbReference type="SAM" id="MobiDB-lite"/>
    </source>
</evidence>
<evidence type="ECO:0000313" key="2">
    <source>
        <dbReference type="EMBL" id="PAU93705.1"/>
    </source>
</evidence>
<feature type="region of interest" description="Disordered" evidence="1">
    <location>
        <begin position="30"/>
        <end position="54"/>
    </location>
</feature>
<evidence type="ECO:0000313" key="3">
    <source>
        <dbReference type="Proteomes" id="UP000218831"/>
    </source>
</evidence>
<keyword evidence="3" id="KW-1185">Reference proteome</keyword>
<dbReference type="InterPro" id="IPR009061">
    <property type="entry name" value="DNA-bd_dom_put_sf"/>
</dbReference>
<dbReference type="Proteomes" id="UP000218831">
    <property type="component" value="Unassembled WGS sequence"/>
</dbReference>
<name>A0A2A2GA39_9BACT</name>
<dbReference type="Gene3D" id="1.10.238.160">
    <property type="match status" value="1"/>
</dbReference>